<keyword evidence="2" id="KW-1185">Reference proteome</keyword>
<reference evidence="1" key="1">
    <citation type="submission" date="2021-01" db="EMBL/GenBank/DDBJ databases">
        <authorList>
            <consortium name="Genoscope - CEA"/>
            <person name="William W."/>
        </authorList>
    </citation>
    <scope>NUCLEOTIDE SEQUENCE</scope>
</reference>
<dbReference type="Proteomes" id="UP000692954">
    <property type="component" value="Unassembled WGS sequence"/>
</dbReference>
<dbReference type="EMBL" id="CAJJDN010000113">
    <property type="protein sequence ID" value="CAD8117115.1"/>
    <property type="molecule type" value="Genomic_DNA"/>
</dbReference>
<evidence type="ECO:0000313" key="1">
    <source>
        <dbReference type="EMBL" id="CAD8117115.1"/>
    </source>
</evidence>
<protein>
    <submittedName>
        <fullName evidence="1">Uncharacterized protein</fullName>
    </submittedName>
</protein>
<dbReference type="AlphaFoldDB" id="A0A8S1QQM5"/>
<name>A0A8S1QQM5_9CILI</name>
<organism evidence="1 2">
    <name type="scientific">Paramecium sonneborni</name>
    <dbReference type="NCBI Taxonomy" id="65129"/>
    <lineage>
        <taxon>Eukaryota</taxon>
        <taxon>Sar</taxon>
        <taxon>Alveolata</taxon>
        <taxon>Ciliophora</taxon>
        <taxon>Intramacronucleata</taxon>
        <taxon>Oligohymenophorea</taxon>
        <taxon>Peniculida</taxon>
        <taxon>Parameciidae</taxon>
        <taxon>Paramecium</taxon>
    </lineage>
</organism>
<sequence length="217" mass="25946">MVQCRDLLKKKFIFKTPFFLQIYQLLQRQIKNTVLISLDSKQKGIITFQNINIVFYDNHLDEYFYALSQSSSATLFLSLKYNIKLLIFIKLGHQFNQFNLIYDSQNIKNSQFQNNNILNYSSLNRYILLKNTQDLTDINFQFIFPIKSTSGNGMLISKLIMIDSLKINFREQALLIQQIRLFSIKEQLCLPYIFKRRMLLHRCQFICIDFKHQKQQI</sequence>
<accession>A0A8S1QQM5</accession>
<comment type="caution">
    <text evidence="1">The sequence shown here is derived from an EMBL/GenBank/DDBJ whole genome shotgun (WGS) entry which is preliminary data.</text>
</comment>
<gene>
    <name evidence="1" type="ORF">PSON_ATCC_30995.1.T1130012</name>
</gene>
<evidence type="ECO:0000313" key="2">
    <source>
        <dbReference type="Proteomes" id="UP000692954"/>
    </source>
</evidence>
<proteinExistence type="predicted"/>